<gene>
    <name evidence="1" type="ORF">GCM10017581_026950</name>
</gene>
<protein>
    <submittedName>
        <fullName evidence="1">Uncharacterized protein</fullName>
    </submittedName>
</protein>
<dbReference type="Proteomes" id="UP001143480">
    <property type="component" value="Unassembled WGS sequence"/>
</dbReference>
<dbReference type="AlphaFoldDB" id="A0A9W6KK28"/>
<reference evidence="1" key="1">
    <citation type="journal article" date="2014" name="Int. J. Syst. Evol. Microbiol.">
        <title>Complete genome sequence of Corynebacterium casei LMG S-19264T (=DSM 44701T), isolated from a smear-ripened cheese.</title>
        <authorList>
            <consortium name="US DOE Joint Genome Institute (JGI-PGF)"/>
            <person name="Walter F."/>
            <person name="Albersmeier A."/>
            <person name="Kalinowski J."/>
            <person name="Ruckert C."/>
        </authorList>
    </citation>
    <scope>NUCLEOTIDE SEQUENCE</scope>
    <source>
        <strain evidence="1">VKM Ac-1321</strain>
    </source>
</reference>
<accession>A0A9W6KK28</accession>
<organism evidence="1 2">
    <name type="scientific">Dactylosporangium matsuzakiense</name>
    <dbReference type="NCBI Taxonomy" id="53360"/>
    <lineage>
        <taxon>Bacteria</taxon>
        <taxon>Bacillati</taxon>
        <taxon>Actinomycetota</taxon>
        <taxon>Actinomycetes</taxon>
        <taxon>Micromonosporales</taxon>
        <taxon>Micromonosporaceae</taxon>
        <taxon>Dactylosporangium</taxon>
    </lineage>
</organism>
<name>A0A9W6KK28_9ACTN</name>
<evidence type="ECO:0000313" key="1">
    <source>
        <dbReference type="EMBL" id="GLL00954.1"/>
    </source>
</evidence>
<reference evidence="1" key="2">
    <citation type="submission" date="2023-01" db="EMBL/GenBank/DDBJ databases">
        <authorList>
            <person name="Sun Q."/>
            <person name="Evtushenko L."/>
        </authorList>
    </citation>
    <scope>NUCLEOTIDE SEQUENCE</scope>
    <source>
        <strain evidence="1">VKM Ac-1321</strain>
    </source>
</reference>
<comment type="caution">
    <text evidence="1">The sequence shown here is derived from an EMBL/GenBank/DDBJ whole genome shotgun (WGS) entry which is preliminary data.</text>
</comment>
<evidence type="ECO:0000313" key="2">
    <source>
        <dbReference type="Proteomes" id="UP001143480"/>
    </source>
</evidence>
<dbReference type="EMBL" id="BSFP01000012">
    <property type="protein sequence ID" value="GLL00954.1"/>
    <property type="molecule type" value="Genomic_DNA"/>
</dbReference>
<proteinExistence type="predicted"/>
<sequence length="45" mass="4846">MGWPYQPCTNTVTLVVVAEVVNDVDSCWKAPPVDGVQMLAPDAPM</sequence>
<keyword evidence="2" id="KW-1185">Reference proteome</keyword>